<reference evidence="3" key="1">
    <citation type="submission" date="2016-10" db="EMBL/GenBank/DDBJ databases">
        <authorList>
            <person name="Varghese N."/>
            <person name="Submissions S."/>
        </authorList>
    </citation>
    <scope>NUCLEOTIDE SEQUENCE [LARGE SCALE GENOMIC DNA]</scope>
    <source>
        <strain evidence="3">CGMCC 4.6825</strain>
    </source>
</reference>
<keyword evidence="3" id="KW-1185">Reference proteome</keyword>
<gene>
    <name evidence="2" type="ORF">SAMN05421870_107337</name>
</gene>
<dbReference type="AlphaFoldDB" id="A0A1H9U581"/>
<sequence>MDRDQAYAVLGTAIRNSRERQGLTRPDVVARIQQAGGSVTIRSILSLEKGVVPKQRAKLPSTEPVVAALGWRAGWADRILAGEDPEVVLAPLTDELAALRIEQSQVTAARPEASREEVLGMLPDIYGFSRKAEALGADSRIRAEFDRLADELVWSIPATAEPTAEYGLAAARPHAEGEGVPADDARRIASAMDGE</sequence>
<accession>A0A1H9U581</accession>
<feature type="region of interest" description="Disordered" evidence="1">
    <location>
        <begin position="172"/>
        <end position="195"/>
    </location>
</feature>
<dbReference type="RefSeq" id="WP_075001249.1">
    <property type="nucleotide sequence ID" value="NZ_FOGO01000007.1"/>
</dbReference>
<organism evidence="2 3">
    <name type="scientific">Streptomyces qinglanensis</name>
    <dbReference type="NCBI Taxonomy" id="943816"/>
    <lineage>
        <taxon>Bacteria</taxon>
        <taxon>Bacillati</taxon>
        <taxon>Actinomycetota</taxon>
        <taxon>Actinomycetes</taxon>
        <taxon>Kitasatosporales</taxon>
        <taxon>Streptomycetaceae</taxon>
        <taxon>Streptomyces</taxon>
    </lineage>
</organism>
<dbReference type="OrthoDB" id="4229464at2"/>
<evidence type="ECO:0000313" key="2">
    <source>
        <dbReference type="EMBL" id="SES04482.1"/>
    </source>
</evidence>
<feature type="compositionally biased region" description="Basic and acidic residues" evidence="1">
    <location>
        <begin position="173"/>
        <end position="187"/>
    </location>
</feature>
<name>A0A1H9U581_9ACTN</name>
<proteinExistence type="predicted"/>
<dbReference type="EMBL" id="FOGO01000007">
    <property type="protein sequence ID" value="SES04482.1"/>
    <property type="molecule type" value="Genomic_DNA"/>
</dbReference>
<evidence type="ECO:0000313" key="3">
    <source>
        <dbReference type="Proteomes" id="UP000182841"/>
    </source>
</evidence>
<evidence type="ECO:0000256" key="1">
    <source>
        <dbReference type="SAM" id="MobiDB-lite"/>
    </source>
</evidence>
<protein>
    <submittedName>
        <fullName evidence="2">Uncharacterized protein</fullName>
    </submittedName>
</protein>
<dbReference type="Proteomes" id="UP000182841">
    <property type="component" value="Unassembled WGS sequence"/>
</dbReference>